<reference evidence="1 2" key="1">
    <citation type="submission" date="2018-06" db="EMBL/GenBank/DDBJ databases">
        <authorList>
            <consortium name="Pathogen Informatics"/>
            <person name="Doyle S."/>
        </authorList>
    </citation>
    <scope>NUCLEOTIDE SEQUENCE [LARGE SCALE GENOMIC DNA]</scope>
    <source>
        <strain evidence="1 2">NCTC8258</strain>
    </source>
</reference>
<proteinExistence type="predicted"/>
<evidence type="ECO:0000313" key="2">
    <source>
        <dbReference type="Proteomes" id="UP000255509"/>
    </source>
</evidence>
<dbReference type="EMBL" id="UGXS01000004">
    <property type="protein sequence ID" value="SUH13859.1"/>
    <property type="molecule type" value="Genomic_DNA"/>
</dbReference>
<accession>A0A379W500</accession>
<organism evidence="1 2">
    <name type="scientific">Salmonella enterica I</name>
    <dbReference type="NCBI Taxonomy" id="59201"/>
    <lineage>
        <taxon>Bacteria</taxon>
        <taxon>Pseudomonadati</taxon>
        <taxon>Pseudomonadota</taxon>
        <taxon>Gammaproteobacteria</taxon>
        <taxon>Enterobacterales</taxon>
        <taxon>Enterobacteriaceae</taxon>
        <taxon>Salmonella</taxon>
    </lineage>
</organism>
<dbReference type="Proteomes" id="UP000255509">
    <property type="component" value="Unassembled WGS sequence"/>
</dbReference>
<dbReference type="AlphaFoldDB" id="A0A379W500"/>
<evidence type="ECO:0000313" key="1">
    <source>
        <dbReference type="EMBL" id="SUH13859.1"/>
    </source>
</evidence>
<protein>
    <submittedName>
        <fullName evidence="1">Antigen presentation protein SpaN</fullName>
    </submittedName>
</protein>
<sequence>MPLAAQSKPMMTIFPTADGVKGEDSSLTYRFQRWEMTIPSIFRRGKQGSFR</sequence>
<gene>
    <name evidence="1" type="primary">spaN_2</name>
    <name evidence="1" type="ORF">NCTC8258_01517</name>
</gene>
<name>A0A379W500_SALET</name>